<dbReference type="SUPFAM" id="SSF53092">
    <property type="entry name" value="Creatinase/prolidase N-terminal domain"/>
    <property type="match status" value="1"/>
</dbReference>
<dbReference type="GO" id="GO:0030145">
    <property type="term" value="F:manganese ion binding"/>
    <property type="evidence" value="ECO:0007669"/>
    <property type="project" value="InterPro"/>
</dbReference>
<dbReference type="PANTHER" id="PTHR43226">
    <property type="entry name" value="XAA-PRO AMINOPEPTIDASE 3"/>
    <property type="match status" value="1"/>
</dbReference>
<dbReference type="Gene3D" id="3.90.230.10">
    <property type="entry name" value="Creatinase/methionine aminopeptidase superfamily"/>
    <property type="match status" value="1"/>
</dbReference>
<dbReference type="GO" id="GO:0070006">
    <property type="term" value="F:metalloaminopeptidase activity"/>
    <property type="evidence" value="ECO:0007669"/>
    <property type="project" value="InterPro"/>
</dbReference>
<comment type="cofactor">
    <cofactor evidence="2">
        <name>Mn(2+)</name>
        <dbReference type="ChEBI" id="CHEBI:29035"/>
    </cofactor>
</comment>
<accession>A0A4Q5LBF4</accession>
<proteinExistence type="inferred from homology"/>
<comment type="catalytic activity">
    <reaction evidence="1">
        <text>Release of any N-terminal amino acid, including proline, that is linked to proline, even from a dipeptide or tripeptide.</text>
        <dbReference type="EC" id="3.4.11.9"/>
    </reaction>
</comment>
<reference evidence="12 13" key="1">
    <citation type="submission" date="2019-02" db="EMBL/GenBank/DDBJ databases">
        <title>Bacterial novel species isolated from soil.</title>
        <authorList>
            <person name="Jung H.-Y."/>
        </authorList>
    </citation>
    <scope>NUCLEOTIDE SEQUENCE [LARGE SCALE GENOMIC DNA]</scope>
    <source>
        <strain evidence="12 13">1-3-3-3</strain>
    </source>
</reference>
<dbReference type="InterPro" id="IPR036005">
    <property type="entry name" value="Creatinase/aminopeptidase-like"/>
</dbReference>
<evidence type="ECO:0000259" key="11">
    <source>
        <dbReference type="SMART" id="SM01011"/>
    </source>
</evidence>
<dbReference type="OrthoDB" id="9806388at2"/>
<keyword evidence="5" id="KW-0645">Protease</keyword>
<comment type="similarity">
    <text evidence="3 10">Belongs to the peptidase M24B family.</text>
</comment>
<evidence type="ECO:0000256" key="2">
    <source>
        <dbReference type="ARBA" id="ARBA00001936"/>
    </source>
</evidence>
<evidence type="ECO:0000313" key="12">
    <source>
        <dbReference type="EMBL" id="RYU79703.1"/>
    </source>
</evidence>
<comment type="caution">
    <text evidence="12">The sequence shown here is derived from an EMBL/GenBank/DDBJ whole genome shotgun (WGS) entry which is preliminary data.</text>
</comment>
<protein>
    <recommendedName>
        <fullName evidence="4">Xaa-Pro aminopeptidase</fullName>
        <ecNumber evidence="4">3.4.11.9</ecNumber>
    </recommendedName>
</protein>
<keyword evidence="9" id="KW-0464">Manganese</keyword>
<dbReference type="EC" id="3.4.11.9" evidence="4"/>
<evidence type="ECO:0000256" key="10">
    <source>
        <dbReference type="RuleBase" id="RU000590"/>
    </source>
</evidence>
<evidence type="ECO:0000313" key="13">
    <source>
        <dbReference type="Proteomes" id="UP000294155"/>
    </source>
</evidence>
<dbReference type="Pfam" id="PF00557">
    <property type="entry name" value="Peptidase_M24"/>
    <property type="match status" value="1"/>
</dbReference>
<dbReference type="SUPFAM" id="SSF55920">
    <property type="entry name" value="Creatinase/aminopeptidase"/>
    <property type="match status" value="1"/>
</dbReference>
<dbReference type="InterPro" id="IPR000994">
    <property type="entry name" value="Pept_M24"/>
</dbReference>
<dbReference type="InterPro" id="IPR001131">
    <property type="entry name" value="Peptidase_M24B_aminopep-P_CS"/>
</dbReference>
<dbReference type="CDD" id="cd01087">
    <property type="entry name" value="Prolidase"/>
    <property type="match status" value="1"/>
</dbReference>
<feature type="domain" description="Aminopeptidase P N-terminal" evidence="11">
    <location>
        <begin position="6"/>
        <end position="141"/>
    </location>
</feature>
<evidence type="ECO:0000256" key="4">
    <source>
        <dbReference type="ARBA" id="ARBA00012574"/>
    </source>
</evidence>
<dbReference type="PROSITE" id="PS00491">
    <property type="entry name" value="PROLINE_PEPTIDASE"/>
    <property type="match status" value="1"/>
</dbReference>
<evidence type="ECO:0000256" key="6">
    <source>
        <dbReference type="ARBA" id="ARBA00022723"/>
    </source>
</evidence>
<dbReference type="SMART" id="SM01011">
    <property type="entry name" value="AMP_N"/>
    <property type="match status" value="1"/>
</dbReference>
<evidence type="ECO:0000256" key="9">
    <source>
        <dbReference type="ARBA" id="ARBA00023211"/>
    </source>
</evidence>
<dbReference type="RefSeq" id="WP_129920974.1">
    <property type="nucleotide sequence ID" value="NZ_SEWE01000017.1"/>
</dbReference>
<dbReference type="EMBL" id="SEWE01000017">
    <property type="protein sequence ID" value="RYU79703.1"/>
    <property type="molecule type" value="Genomic_DNA"/>
</dbReference>
<evidence type="ECO:0000256" key="7">
    <source>
        <dbReference type="ARBA" id="ARBA00022801"/>
    </source>
</evidence>
<dbReference type="Pfam" id="PF05195">
    <property type="entry name" value="AMP_N"/>
    <property type="match status" value="1"/>
</dbReference>
<dbReference type="InterPro" id="IPR029149">
    <property type="entry name" value="Creatin/AminoP/Spt16_N"/>
</dbReference>
<dbReference type="GO" id="GO:0006508">
    <property type="term" value="P:proteolysis"/>
    <property type="evidence" value="ECO:0007669"/>
    <property type="project" value="UniProtKB-KW"/>
</dbReference>
<organism evidence="12 13">
    <name type="scientific">Hymenobacter persicinus</name>
    <dbReference type="NCBI Taxonomy" id="2025506"/>
    <lineage>
        <taxon>Bacteria</taxon>
        <taxon>Pseudomonadati</taxon>
        <taxon>Bacteroidota</taxon>
        <taxon>Cytophagia</taxon>
        <taxon>Cytophagales</taxon>
        <taxon>Hymenobacteraceae</taxon>
        <taxon>Hymenobacter</taxon>
    </lineage>
</organism>
<name>A0A4Q5LBF4_9BACT</name>
<keyword evidence="13" id="KW-1185">Reference proteome</keyword>
<keyword evidence="7" id="KW-0378">Hydrolase</keyword>
<evidence type="ECO:0000256" key="1">
    <source>
        <dbReference type="ARBA" id="ARBA00001424"/>
    </source>
</evidence>
<sequence>MRYGPISPELFIQNRRNFVQQLPAASLAIFHSNDVMPTNADGHMAFRQNNDLFYLSGVDQEESILVIFPDAKLPQYREILFLKETSDHILVWEGYKLTKDEARAQSGVRTIMWLDSFEQVLPALMNEAENVYLNTNEHIRAVVEVETRDARRGKELRAAYPLHQYRRVAPIMHQLRAIKSQEEIRLMQEAANITEKAFRRVLGFVQPGVWEYEIEAELYHEFLRNRSRGPAYGSIIASGANACILHYVSNDRECKDGDVLLLDFGAEYANYAADLSRSIPVNGTFTKRQRDVYEAVLRVMKFATSRLIAGNNIEDYHAEVGRTMEQELIKLDLLNANDVLNQDPSAPLYKKYFMHGTSHYLGLDVHDVGAKYRTFEPGMVYTCEPGIYIREEGLGIRLENDILITRSQPEDLMKNIPLEADDIERLMREARQK</sequence>
<evidence type="ECO:0000256" key="5">
    <source>
        <dbReference type="ARBA" id="ARBA00022670"/>
    </source>
</evidence>
<dbReference type="AlphaFoldDB" id="A0A4Q5LBF4"/>
<dbReference type="PANTHER" id="PTHR43226:SF4">
    <property type="entry name" value="XAA-PRO AMINOPEPTIDASE 3"/>
    <property type="match status" value="1"/>
</dbReference>
<gene>
    <name evidence="12" type="ORF">EWM57_09845</name>
</gene>
<evidence type="ECO:0000256" key="8">
    <source>
        <dbReference type="ARBA" id="ARBA00023049"/>
    </source>
</evidence>
<dbReference type="Proteomes" id="UP000294155">
    <property type="component" value="Unassembled WGS sequence"/>
</dbReference>
<dbReference type="InterPro" id="IPR007865">
    <property type="entry name" value="Aminopep_P_N"/>
</dbReference>
<dbReference type="Gene3D" id="3.40.350.10">
    <property type="entry name" value="Creatinase/prolidase N-terminal domain"/>
    <property type="match status" value="1"/>
</dbReference>
<dbReference type="InterPro" id="IPR052433">
    <property type="entry name" value="X-Pro_dipept-like"/>
</dbReference>
<keyword evidence="6 10" id="KW-0479">Metal-binding</keyword>
<keyword evidence="8" id="KW-0482">Metalloprotease</keyword>
<evidence type="ECO:0000256" key="3">
    <source>
        <dbReference type="ARBA" id="ARBA00008766"/>
    </source>
</evidence>